<name>A0AA36IR62_9DINO</name>
<dbReference type="Proteomes" id="UP001178507">
    <property type="component" value="Unassembled WGS sequence"/>
</dbReference>
<keyword evidence="2" id="KW-0472">Membrane</keyword>
<feature type="transmembrane region" description="Helical" evidence="2">
    <location>
        <begin position="151"/>
        <end position="174"/>
    </location>
</feature>
<keyword evidence="2" id="KW-0812">Transmembrane</keyword>
<keyword evidence="4" id="KW-1185">Reference proteome</keyword>
<proteinExistence type="predicted"/>
<feature type="transmembrane region" description="Helical" evidence="2">
    <location>
        <begin position="219"/>
        <end position="237"/>
    </location>
</feature>
<evidence type="ECO:0000313" key="4">
    <source>
        <dbReference type="Proteomes" id="UP001178507"/>
    </source>
</evidence>
<feature type="compositionally biased region" description="Basic and acidic residues" evidence="1">
    <location>
        <begin position="310"/>
        <end position="321"/>
    </location>
</feature>
<gene>
    <name evidence="3" type="ORF">EVOR1521_LOCUS17204</name>
</gene>
<comment type="caution">
    <text evidence="3">The sequence shown here is derived from an EMBL/GenBank/DDBJ whole genome shotgun (WGS) entry which is preliminary data.</text>
</comment>
<protein>
    <submittedName>
        <fullName evidence="3">Uncharacterized protein</fullName>
    </submittedName>
</protein>
<reference evidence="3" key="1">
    <citation type="submission" date="2023-08" db="EMBL/GenBank/DDBJ databases">
        <authorList>
            <person name="Chen Y."/>
            <person name="Shah S."/>
            <person name="Dougan E. K."/>
            <person name="Thang M."/>
            <person name="Chan C."/>
        </authorList>
    </citation>
    <scope>NUCLEOTIDE SEQUENCE</scope>
</reference>
<evidence type="ECO:0000256" key="2">
    <source>
        <dbReference type="SAM" id="Phobius"/>
    </source>
</evidence>
<dbReference type="AlphaFoldDB" id="A0AA36IR62"/>
<accession>A0AA36IR62</accession>
<evidence type="ECO:0000313" key="3">
    <source>
        <dbReference type="EMBL" id="CAJ1391996.1"/>
    </source>
</evidence>
<evidence type="ECO:0000256" key="1">
    <source>
        <dbReference type="SAM" id="MobiDB-lite"/>
    </source>
</evidence>
<feature type="transmembrane region" description="Helical" evidence="2">
    <location>
        <begin position="52"/>
        <end position="75"/>
    </location>
</feature>
<feature type="region of interest" description="Disordered" evidence="1">
    <location>
        <begin position="308"/>
        <end position="356"/>
    </location>
</feature>
<feature type="transmembrane region" description="Helical" evidence="2">
    <location>
        <begin position="257"/>
        <end position="278"/>
    </location>
</feature>
<feature type="transmembrane region" description="Helical" evidence="2">
    <location>
        <begin position="16"/>
        <end position="40"/>
    </location>
</feature>
<dbReference type="EMBL" id="CAUJNA010002236">
    <property type="protein sequence ID" value="CAJ1391996.1"/>
    <property type="molecule type" value="Genomic_DNA"/>
</dbReference>
<sequence>MGDGRSGRVAVSTWRFWGYDFVLGLIFLISSVLPLAAWVAERRNLKARRQKALIWAHYGIDVVLVEVAAICMLTWRVLGLFGSKLSVRMDEMVETVAGALTKLPVTPEPNISAALSKLGGQLQTLVEEQWQGKVNLQVIELMTSLAEEFQVGLATFLPFLGAAVLFCVASTVFVPKCQLTEEQPWLTRWKVAVGGPLFLLGAARSREVQSLCDGVRQQIIFRGLLLSILLAVFLAPVDDFDAGLVTSLVLKHRFTRVPFVLAWFTLWGLHIVTGMLAVHEIQLRQTLSEETRLVRDIDRQLYGSLNQPARAEEGRGAEAAHRLPAGQSAGVEDRVPGTPMAGQSPGPLKSPTLGEV</sequence>
<keyword evidence="2" id="KW-1133">Transmembrane helix</keyword>
<organism evidence="3 4">
    <name type="scientific">Effrenium voratum</name>
    <dbReference type="NCBI Taxonomy" id="2562239"/>
    <lineage>
        <taxon>Eukaryota</taxon>
        <taxon>Sar</taxon>
        <taxon>Alveolata</taxon>
        <taxon>Dinophyceae</taxon>
        <taxon>Suessiales</taxon>
        <taxon>Symbiodiniaceae</taxon>
        <taxon>Effrenium</taxon>
    </lineage>
</organism>